<evidence type="ECO:0000259" key="3">
    <source>
        <dbReference type="Pfam" id="PF00266"/>
    </source>
</evidence>
<keyword evidence="2" id="KW-1133">Transmembrane helix</keyword>
<protein>
    <submittedName>
        <fullName evidence="5">Uncharacterized protein LOC102800903</fullName>
    </submittedName>
</protein>
<organism evidence="4 5">
    <name type="scientific">Saccoglossus kowalevskii</name>
    <name type="common">Acorn worm</name>
    <dbReference type="NCBI Taxonomy" id="10224"/>
    <lineage>
        <taxon>Eukaryota</taxon>
        <taxon>Metazoa</taxon>
        <taxon>Hemichordata</taxon>
        <taxon>Enteropneusta</taxon>
        <taxon>Harrimaniidae</taxon>
        <taxon>Saccoglossus</taxon>
    </lineage>
</organism>
<dbReference type="Gene3D" id="3.40.640.10">
    <property type="entry name" value="Type I PLP-dependent aspartate aminotransferase-like (Major domain)"/>
    <property type="match status" value="1"/>
</dbReference>
<keyword evidence="2" id="KW-0812">Transmembrane</keyword>
<evidence type="ECO:0000256" key="2">
    <source>
        <dbReference type="SAM" id="Phobius"/>
    </source>
</evidence>
<feature type="transmembrane region" description="Helical" evidence="2">
    <location>
        <begin position="12"/>
        <end position="32"/>
    </location>
</feature>
<dbReference type="InterPro" id="IPR015421">
    <property type="entry name" value="PyrdxlP-dep_Trfase_major"/>
</dbReference>
<dbReference type="Pfam" id="PF00266">
    <property type="entry name" value="Aminotran_5"/>
    <property type="match status" value="1"/>
</dbReference>
<dbReference type="Proteomes" id="UP000694865">
    <property type="component" value="Unplaced"/>
</dbReference>
<proteinExistence type="predicted"/>
<feature type="domain" description="Aminotransferase class V" evidence="3">
    <location>
        <begin position="69"/>
        <end position="174"/>
    </location>
</feature>
<keyword evidence="4" id="KW-1185">Reference proteome</keyword>
<keyword evidence="1" id="KW-0663">Pyridoxal phosphate</keyword>
<dbReference type="InterPro" id="IPR015424">
    <property type="entry name" value="PyrdxlP-dep_Trfase"/>
</dbReference>
<dbReference type="InterPro" id="IPR000192">
    <property type="entry name" value="Aminotrans_V_dom"/>
</dbReference>
<dbReference type="SUPFAM" id="SSF53383">
    <property type="entry name" value="PLP-dependent transferases"/>
    <property type="match status" value="1"/>
</dbReference>
<sequence>MERRMMAPRPLMVAIAVTSAISFFSYLAAWLLRKSKKEKPRFGQEIRDEEFLLGDDVIQCNHGSYGTVPKRVLHARGEFLKEAEYSPDEFMRLKSPIYYEEALLSVGDFVGANIEHMVFVENTTTGINTVLKSMKFKKGESILITNLTYPAVINTVKDVCSDPELGMSVVTLDIKFPIRSKEEIYNNIEISWKTIHLSKSQSLITSPVHPPW</sequence>
<dbReference type="PANTHER" id="PTHR43092">
    <property type="entry name" value="L-CYSTEINE DESULFHYDRASE"/>
    <property type="match status" value="1"/>
</dbReference>
<dbReference type="PANTHER" id="PTHR43092:SF4">
    <property type="entry name" value="AMINOTRANSFERASE CLASS V DOMAIN-CONTAINING PROTEIN"/>
    <property type="match status" value="1"/>
</dbReference>
<dbReference type="GeneID" id="102800903"/>
<evidence type="ECO:0000313" key="4">
    <source>
        <dbReference type="Proteomes" id="UP000694865"/>
    </source>
</evidence>
<reference evidence="5" key="1">
    <citation type="submission" date="2025-08" db="UniProtKB">
        <authorList>
            <consortium name="RefSeq"/>
        </authorList>
    </citation>
    <scope>IDENTIFICATION</scope>
    <source>
        <tissue evidence="5">Testes</tissue>
    </source>
</reference>
<evidence type="ECO:0000313" key="5">
    <source>
        <dbReference type="RefSeq" id="XP_006812636.1"/>
    </source>
</evidence>
<gene>
    <name evidence="5" type="primary">LOC102800903</name>
</gene>
<accession>A0ABM0LXZ5</accession>
<dbReference type="RefSeq" id="XP_006812636.1">
    <property type="nucleotide sequence ID" value="XM_006812573.1"/>
</dbReference>
<evidence type="ECO:0000256" key="1">
    <source>
        <dbReference type="ARBA" id="ARBA00022898"/>
    </source>
</evidence>
<keyword evidence="2" id="KW-0472">Membrane</keyword>
<name>A0ABM0LXZ5_SACKO</name>